<proteinExistence type="predicted"/>
<evidence type="ECO:0000313" key="3">
    <source>
        <dbReference type="Proteomes" id="UP001304895"/>
    </source>
</evidence>
<dbReference type="Proteomes" id="UP001304895">
    <property type="component" value="Unassembled WGS sequence"/>
</dbReference>
<gene>
    <name evidence="2" type="ORF">BT67DRAFT_51520</name>
</gene>
<organism evidence="2 3">
    <name type="scientific">Trichocladium antarcticum</name>
    <dbReference type="NCBI Taxonomy" id="1450529"/>
    <lineage>
        <taxon>Eukaryota</taxon>
        <taxon>Fungi</taxon>
        <taxon>Dikarya</taxon>
        <taxon>Ascomycota</taxon>
        <taxon>Pezizomycotina</taxon>
        <taxon>Sordariomycetes</taxon>
        <taxon>Sordariomycetidae</taxon>
        <taxon>Sordariales</taxon>
        <taxon>Chaetomiaceae</taxon>
        <taxon>Trichocladium</taxon>
    </lineage>
</organism>
<reference evidence="2" key="1">
    <citation type="journal article" date="2023" name="Mol. Phylogenet. Evol.">
        <title>Genome-scale phylogeny and comparative genomics of the fungal order Sordariales.</title>
        <authorList>
            <person name="Hensen N."/>
            <person name="Bonometti L."/>
            <person name="Westerberg I."/>
            <person name="Brannstrom I.O."/>
            <person name="Guillou S."/>
            <person name="Cros-Aarteil S."/>
            <person name="Calhoun S."/>
            <person name="Haridas S."/>
            <person name="Kuo A."/>
            <person name="Mondo S."/>
            <person name="Pangilinan J."/>
            <person name="Riley R."/>
            <person name="LaButti K."/>
            <person name="Andreopoulos B."/>
            <person name="Lipzen A."/>
            <person name="Chen C."/>
            <person name="Yan M."/>
            <person name="Daum C."/>
            <person name="Ng V."/>
            <person name="Clum A."/>
            <person name="Steindorff A."/>
            <person name="Ohm R.A."/>
            <person name="Martin F."/>
            <person name="Silar P."/>
            <person name="Natvig D.O."/>
            <person name="Lalanne C."/>
            <person name="Gautier V."/>
            <person name="Ament-Velasquez S.L."/>
            <person name="Kruys A."/>
            <person name="Hutchinson M.I."/>
            <person name="Powell A.J."/>
            <person name="Barry K."/>
            <person name="Miller A.N."/>
            <person name="Grigoriev I.V."/>
            <person name="Debuchy R."/>
            <person name="Gladieux P."/>
            <person name="Hiltunen Thoren M."/>
            <person name="Johannesson H."/>
        </authorList>
    </citation>
    <scope>NUCLEOTIDE SEQUENCE</scope>
    <source>
        <strain evidence="2">CBS 123565</strain>
    </source>
</reference>
<feature type="compositionally biased region" description="Basic residues" evidence="1">
    <location>
        <begin position="138"/>
        <end position="148"/>
    </location>
</feature>
<evidence type="ECO:0000256" key="1">
    <source>
        <dbReference type="SAM" id="MobiDB-lite"/>
    </source>
</evidence>
<dbReference type="AlphaFoldDB" id="A0AAN6UI76"/>
<comment type="caution">
    <text evidence="2">The sequence shown here is derived from an EMBL/GenBank/DDBJ whole genome shotgun (WGS) entry which is preliminary data.</text>
</comment>
<accession>A0AAN6UI76</accession>
<feature type="region of interest" description="Disordered" evidence="1">
    <location>
        <begin position="131"/>
        <end position="163"/>
    </location>
</feature>
<dbReference type="EMBL" id="MU853412">
    <property type="protein sequence ID" value="KAK4133472.1"/>
    <property type="molecule type" value="Genomic_DNA"/>
</dbReference>
<evidence type="ECO:0000313" key="2">
    <source>
        <dbReference type="EMBL" id="KAK4133472.1"/>
    </source>
</evidence>
<reference evidence="2" key="2">
    <citation type="submission" date="2023-05" db="EMBL/GenBank/DDBJ databases">
        <authorList>
            <consortium name="Lawrence Berkeley National Laboratory"/>
            <person name="Steindorff A."/>
            <person name="Hensen N."/>
            <person name="Bonometti L."/>
            <person name="Westerberg I."/>
            <person name="Brannstrom I.O."/>
            <person name="Guillou S."/>
            <person name="Cros-Aarteil S."/>
            <person name="Calhoun S."/>
            <person name="Haridas S."/>
            <person name="Kuo A."/>
            <person name="Mondo S."/>
            <person name="Pangilinan J."/>
            <person name="Riley R."/>
            <person name="Labutti K."/>
            <person name="Andreopoulos B."/>
            <person name="Lipzen A."/>
            <person name="Chen C."/>
            <person name="Yanf M."/>
            <person name="Daum C."/>
            <person name="Ng V."/>
            <person name="Clum A."/>
            <person name="Ohm R."/>
            <person name="Martin F."/>
            <person name="Silar P."/>
            <person name="Natvig D."/>
            <person name="Lalanne C."/>
            <person name="Gautier V."/>
            <person name="Ament-Velasquez S.L."/>
            <person name="Kruys A."/>
            <person name="Hutchinson M.I."/>
            <person name="Powell A.J."/>
            <person name="Barry K."/>
            <person name="Miller A.N."/>
            <person name="Grigoriev I.V."/>
            <person name="Debuchy R."/>
            <person name="Gladieux P."/>
            <person name="Thoren M.H."/>
            <person name="Johannesson H."/>
        </authorList>
    </citation>
    <scope>NUCLEOTIDE SEQUENCE</scope>
    <source>
        <strain evidence="2">CBS 123565</strain>
    </source>
</reference>
<keyword evidence="3" id="KW-1185">Reference proteome</keyword>
<sequence length="163" mass="17985">MMTLLHGNRCTQGRLTLACLGGGSRIPFPVGHHLTWPSPGEPTLLPTWYIFRAAPRRLPGTILSQALSHPDAHPYTTRALGLRRSPTASLRPCGHRQIPAGHALPRAVGLWTACQYPFGRSRPIPKRLITDLPPAPHSLRHNGRRSQRCRFPNTPCADPVARP</sequence>
<protein>
    <submittedName>
        <fullName evidence="2">Uncharacterized protein</fullName>
    </submittedName>
</protein>
<name>A0AAN6UI76_9PEZI</name>